<keyword evidence="4" id="KW-1185">Reference proteome</keyword>
<feature type="compositionally biased region" description="Basic and acidic residues" evidence="1">
    <location>
        <begin position="1"/>
        <end position="10"/>
    </location>
</feature>
<evidence type="ECO:0008006" key="5">
    <source>
        <dbReference type="Google" id="ProtNLM"/>
    </source>
</evidence>
<dbReference type="Proteomes" id="UP001530377">
    <property type="component" value="Unassembled WGS sequence"/>
</dbReference>
<comment type="caution">
    <text evidence="3">The sequence shown here is derived from an EMBL/GenBank/DDBJ whole genome shotgun (WGS) entry which is preliminary data.</text>
</comment>
<reference evidence="3 4" key="1">
    <citation type="submission" date="2024-10" db="EMBL/GenBank/DDBJ databases">
        <title>Updated reference genomes for cyclostephanoid diatoms.</title>
        <authorList>
            <person name="Roberts W.R."/>
            <person name="Alverson A.J."/>
        </authorList>
    </citation>
    <scope>NUCLEOTIDE SEQUENCE [LARGE SCALE GENOMIC DNA]</scope>
    <source>
        <strain evidence="3 4">AJA228-03</strain>
    </source>
</reference>
<keyword evidence="2" id="KW-1133">Transmembrane helix</keyword>
<evidence type="ECO:0000313" key="3">
    <source>
        <dbReference type="EMBL" id="KAL3808738.1"/>
    </source>
</evidence>
<feature type="compositionally biased region" description="Polar residues" evidence="1">
    <location>
        <begin position="210"/>
        <end position="238"/>
    </location>
</feature>
<feature type="region of interest" description="Disordered" evidence="1">
    <location>
        <begin position="1"/>
        <end position="23"/>
    </location>
</feature>
<dbReference type="AlphaFoldDB" id="A0ABD3R7E3"/>
<accession>A0ABD3R7E3</accession>
<feature type="region of interest" description="Disordered" evidence="1">
    <location>
        <begin position="210"/>
        <end position="239"/>
    </location>
</feature>
<protein>
    <recommendedName>
        <fullName evidence="5">Transmembrane protein</fullName>
    </recommendedName>
</protein>
<feature type="transmembrane region" description="Helical" evidence="2">
    <location>
        <begin position="145"/>
        <end position="165"/>
    </location>
</feature>
<evidence type="ECO:0000313" key="4">
    <source>
        <dbReference type="Proteomes" id="UP001530377"/>
    </source>
</evidence>
<name>A0ABD3R7E3_9STRA</name>
<keyword evidence="2" id="KW-0812">Transmembrane</keyword>
<organism evidence="3 4">
    <name type="scientific">Cyclostephanos tholiformis</name>
    <dbReference type="NCBI Taxonomy" id="382380"/>
    <lineage>
        <taxon>Eukaryota</taxon>
        <taxon>Sar</taxon>
        <taxon>Stramenopiles</taxon>
        <taxon>Ochrophyta</taxon>
        <taxon>Bacillariophyta</taxon>
        <taxon>Coscinodiscophyceae</taxon>
        <taxon>Thalassiosirophycidae</taxon>
        <taxon>Stephanodiscales</taxon>
        <taxon>Stephanodiscaceae</taxon>
        <taxon>Cyclostephanos</taxon>
    </lineage>
</organism>
<evidence type="ECO:0000256" key="1">
    <source>
        <dbReference type="SAM" id="MobiDB-lite"/>
    </source>
</evidence>
<feature type="transmembrane region" description="Helical" evidence="2">
    <location>
        <begin position="287"/>
        <end position="304"/>
    </location>
</feature>
<keyword evidence="2" id="KW-0472">Membrane</keyword>
<dbReference type="EMBL" id="JALLPB020000475">
    <property type="protein sequence ID" value="KAL3808738.1"/>
    <property type="molecule type" value="Genomic_DNA"/>
</dbReference>
<gene>
    <name evidence="3" type="ORF">ACHAXA_010904</name>
</gene>
<evidence type="ECO:0000256" key="2">
    <source>
        <dbReference type="SAM" id="Phobius"/>
    </source>
</evidence>
<proteinExistence type="predicted"/>
<sequence>MTSDKKENKKMTSSSSPTFANHRPSLAFSTATRHHVSVMHATTATYRPGTMAVADAPPSLATTTTTMESLSSFLSPWSHSSLGSFLPPSTVVVDGDHATTMASAVSTGLTSSASTTMLSLTTRSTSSMLSSTGSVVFEAVAPNPAVLAAMGSVVLLCVAAGYVWANDVVPVSRTKLAISKSRGEVREYLDGLRPVDDAIDAIVDDSTYPTTNATSDIDPSSGPSTIRSSGDEVTSNIKPNVGDGREFERWLFTDWLNKPNNGKGGRQKEPALPILKDAKWNSGDNPVLVTAAIMMLGVILASITERIAT</sequence>